<protein>
    <recommendedName>
        <fullName evidence="4">Flagellar biosynthesis protein FlgJ</fullName>
    </recommendedName>
</protein>
<feature type="region of interest" description="Disordered" evidence="1">
    <location>
        <begin position="1"/>
        <end position="26"/>
    </location>
</feature>
<dbReference type="RefSeq" id="WP_305471628.1">
    <property type="nucleotide sequence ID" value="NZ_JAUYVT010000004.1"/>
</dbReference>
<evidence type="ECO:0008006" key="4">
    <source>
        <dbReference type="Google" id="ProtNLM"/>
    </source>
</evidence>
<dbReference type="Proteomes" id="UP001177212">
    <property type="component" value="Unassembled WGS sequence"/>
</dbReference>
<keyword evidence="3" id="KW-1185">Reference proteome</keyword>
<accession>A0ABT9FC85</accession>
<evidence type="ECO:0000256" key="1">
    <source>
        <dbReference type="SAM" id="MobiDB-lite"/>
    </source>
</evidence>
<evidence type="ECO:0000313" key="2">
    <source>
        <dbReference type="EMBL" id="MDP2564348.1"/>
    </source>
</evidence>
<proteinExistence type="predicted"/>
<evidence type="ECO:0000313" key="3">
    <source>
        <dbReference type="Proteomes" id="UP001177212"/>
    </source>
</evidence>
<dbReference type="EMBL" id="JAUYVT010000004">
    <property type="protein sequence ID" value="MDP2564348.1"/>
    <property type="molecule type" value="Genomic_DNA"/>
</dbReference>
<comment type="caution">
    <text evidence="2">The sequence shown here is derived from an EMBL/GenBank/DDBJ whole genome shotgun (WGS) entry which is preliminary data.</text>
</comment>
<sequence>MSDSIVTVSPIRNSQSFTQPKPDDSAKKLSSAGVAFEAYFLEKMLESGSSSMGGKNGYLGEGVGSEIILQMQHKAVAGELSKNGSFGIAKMITDLQNK</sequence>
<feature type="compositionally biased region" description="Polar residues" evidence="1">
    <location>
        <begin position="1"/>
        <end position="19"/>
    </location>
</feature>
<reference evidence="2" key="1">
    <citation type="submission" date="2023-07" db="EMBL/GenBank/DDBJ databases">
        <title>Genome content predicts the carbon catabolic preferences of heterotrophic bacteria.</title>
        <authorList>
            <person name="Gralka M."/>
        </authorList>
    </citation>
    <scope>NUCLEOTIDE SEQUENCE</scope>
    <source>
        <strain evidence="2">4G09</strain>
    </source>
</reference>
<organism evidence="2 3">
    <name type="scientific">Pseudoalteromonas marina</name>
    <dbReference type="NCBI Taxonomy" id="267375"/>
    <lineage>
        <taxon>Bacteria</taxon>
        <taxon>Pseudomonadati</taxon>
        <taxon>Pseudomonadota</taxon>
        <taxon>Gammaproteobacteria</taxon>
        <taxon>Alteromonadales</taxon>
        <taxon>Pseudoalteromonadaceae</taxon>
        <taxon>Pseudoalteromonas</taxon>
    </lineage>
</organism>
<gene>
    <name evidence="2" type="ORF">Q8W34_06860</name>
</gene>
<name>A0ABT9FC85_9GAMM</name>